<dbReference type="RefSeq" id="XP_052945444.1">
    <property type="nucleotide sequence ID" value="XM_053092896.1"/>
</dbReference>
<keyword evidence="3" id="KW-1185">Reference proteome</keyword>
<dbReference type="EMBL" id="JAKWFO010000005">
    <property type="protein sequence ID" value="KAI9635667.1"/>
    <property type="molecule type" value="Genomic_DNA"/>
</dbReference>
<evidence type="ECO:0000313" key="2">
    <source>
        <dbReference type="EMBL" id="KAI9635667.1"/>
    </source>
</evidence>
<dbReference type="GeneID" id="77732101"/>
<proteinExistence type="predicted"/>
<protein>
    <submittedName>
        <fullName evidence="2">Uncharacterized protein</fullName>
    </submittedName>
</protein>
<feature type="compositionally biased region" description="Basic and acidic residues" evidence="1">
    <location>
        <begin position="227"/>
        <end position="237"/>
    </location>
</feature>
<feature type="region of interest" description="Disordered" evidence="1">
    <location>
        <begin position="225"/>
        <end position="339"/>
    </location>
</feature>
<evidence type="ECO:0000256" key="1">
    <source>
        <dbReference type="SAM" id="MobiDB-lite"/>
    </source>
</evidence>
<dbReference type="Proteomes" id="UP001164286">
    <property type="component" value="Unassembled WGS sequence"/>
</dbReference>
<evidence type="ECO:0000313" key="3">
    <source>
        <dbReference type="Proteomes" id="UP001164286"/>
    </source>
</evidence>
<organism evidence="2 3">
    <name type="scientific">Dioszegia hungarica</name>
    <dbReference type="NCBI Taxonomy" id="4972"/>
    <lineage>
        <taxon>Eukaryota</taxon>
        <taxon>Fungi</taxon>
        <taxon>Dikarya</taxon>
        <taxon>Basidiomycota</taxon>
        <taxon>Agaricomycotina</taxon>
        <taxon>Tremellomycetes</taxon>
        <taxon>Tremellales</taxon>
        <taxon>Bulleribasidiaceae</taxon>
        <taxon>Dioszegia</taxon>
    </lineage>
</organism>
<accession>A0AA38LSB3</accession>
<dbReference type="AlphaFoldDB" id="A0AA38LSB3"/>
<comment type="caution">
    <text evidence="2">The sequence shown here is derived from an EMBL/GenBank/DDBJ whole genome shotgun (WGS) entry which is preliminary data.</text>
</comment>
<feature type="compositionally biased region" description="Basic and acidic residues" evidence="1">
    <location>
        <begin position="323"/>
        <end position="332"/>
    </location>
</feature>
<sequence>MSHLSRTHNVLDIYPDKIQALRFIRDSVEGPQGDPLSTGAFRYWPKGDSVFITHFKWPRDIRGQAEMNITRVQVVDAWIRAYNVIEHVVQVQHAVRQSTLVPPQHKLVGSSQKPWWNHVQLIHGLHLHSTAFLNYIQSEDFDLTGRSAWYTAEAKLIRRSLPAHIDATLPDFTLPFQVLGALIDTLAEDEPLSVVWSFVKPLDISLIDRLAPSEGAWRQQVLECAEPEGRRGEDDTASRSATPPSSPHKAITPPVINLYRPTTRAPIDDPSSGDRSPSTAPFVDSDEEARLISSAPTLLPNFPPGKYEAHAAWRDGSAQVTRRRADPKRDSRGYQSLAE</sequence>
<reference evidence="2" key="1">
    <citation type="journal article" date="2022" name="G3 (Bethesda)">
        <title>High quality genome of the basidiomycete yeast Dioszegia hungarica PDD-24b-2 isolated from cloud water.</title>
        <authorList>
            <person name="Jarrige D."/>
            <person name="Haridas S."/>
            <person name="Bleykasten-Grosshans C."/>
            <person name="Joly M."/>
            <person name="Nadalig T."/>
            <person name="Sancelme M."/>
            <person name="Vuilleumier S."/>
            <person name="Grigoriev I.V."/>
            <person name="Amato P."/>
            <person name="Bringel F."/>
        </authorList>
    </citation>
    <scope>NUCLEOTIDE SEQUENCE</scope>
    <source>
        <strain evidence="2">PDD-24b-2</strain>
    </source>
</reference>
<name>A0AA38LSB3_9TREE</name>
<gene>
    <name evidence="2" type="ORF">MKK02DRAFT_44365</name>
</gene>